<dbReference type="EMBL" id="MU069518">
    <property type="protein sequence ID" value="KAF5840274.1"/>
    <property type="molecule type" value="Genomic_DNA"/>
</dbReference>
<gene>
    <name evidence="1" type="ORF">DUNSADRAFT_17243</name>
</gene>
<name>A0ABQ7H099_DUNSA</name>
<dbReference type="Proteomes" id="UP000815325">
    <property type="component" value="Unassembled WGS sequence"/>
</dbReference>
<reference evidence="1" key="1">
    <citation type="submission" date="2017-08" db="EMBL/GenBank/DDBJ databases">
        <authorList>
            <person name="Polle J.E."/>
            <person name="Barry K."/>
            <person name="Cushman J."/>
            <person name="Schmutz J."/>
            <person name="Tran D."/>
            <person name="Hathwaick L.T."/>
            <person name="Yim W.C."/>
            <person name="Jenkins J."/>
            <person name="Mckie-Krisberg Z.M."/>
            <person name="Prochnik S."/>
            <person name="Lindquist E."/>
            <person name="Dockter R.B."/>
            <person name="Adam C."/>
            <person name="Molina H."/>
            <person name="Bunkerborg J."/>
            <person name="Jin E."/>
            <person name="Buchheim M."/>
            <person name="Magnuson J."/>
        </authorList>
    </citation>
    <scope>NUCLEOTIDE SEQUENCE</scope>
    <source>
        <strain evidence="1">CCAP 19/18</strain>
    </source>
</reference>
<sequence>MPAEKSIALISGSETGIGASLVCKLVQEGFDVIMACKDVEAGRRTAGSVTGNFPGRVLRILPLDLTDPQSIHGLAHTVHQEMDQQINVLVDSAAVFIDDWTAEVYNLSLRPNFKSNLL</sequence>
<dbReference type="InterPro" id="IPR051468">
    <property type="entry name" value="Fungal_SecMetab_SDRs"/>
</dbReference>
<dbReference type="Gene3D" id="3.40.50.720">
    <property type="entry name" value="NAD(P)-binding Rossmann-like Domain"/>
    <property type="match status" value="1"/>
</dbReference>
<dbReference type="InterPro" id="IPR002347">
    <property type="entry name" value="SDR_fam"/>
</dbReference>
<dbReference type="SUPFAM" id="SSF51735">
    <property type="entry name" value="NAD(P)-binding Rossmann-fold domains"/>
    <property type="match status" value="1"/>
</dbReference>
<dbReference type="InterPro" id="IPR036291">
    <property type="entry name" value="NAD(P)-bd_dom_sf"/>
</dbReference>
<evidence type="ECO:0000313" key="2">
    <source>
        <dbReference type="Proteomes" id="UP000815325"/>
    </source>
</evidence>
<organism evidence="1 2">
    <name type="scientific">Dunaliella salina</name>
    <name type="common">Green alga</name>
    <name type="synonym">Protococcus salinus</name>
    <dbReference type="NCBI Taxonomy" id="3046"/>
    <lineage>
        <taxon>Eukaryota</taxon>
        <taxon>Viridiplantae</taxon>
        <taxon>Chlorophyta</taxon>
        <taxon>core chlorophytes</taxon>
        <taxon>Chlorophyceae</taxon>
        <taxon>CS clade</taxon>
        <taxon>Chlamydomonadales</taxon>
        <taxon>Dunaliellaceae</taxon>
        <taxon>Dunaliella</taxon>
    </lineage>
</organism>
<evidence type="ECO:0000313" key="1">
    <source>
        <dbReference type="EMBL" id="KAF5840274.1"/>
    </source>
</evidence>
<dbReference type="Pfam" id="PF00106">
    <property type="entry name" value="adh_short"/>
    <property type="match status" value="1"/>
</dbReference>
<protein>
    <submittedName>
        <fullName evidence="1">Uncharacterized protein</fullName>
    </submittedName>
</protein>
<dbReference type="PANTHER" id="PTHR43544">
    <property type="entry name" value="SHORT-CHAIN DEHYDROGENASE/REDUCTASE"/>
    <property type="match status" value="1"/>
</dbReference>
<proteinExistence type="predicted"/>
<keyword evidence="2" id="KW-1185">Reference proteome</keyword>
<dbReference type="PANTHER" id="PTHR43544:SF12">
    <property type="entry name" value="NAD(P)-BINDING ROSSMANN-FOLD SUPERFAMILY PROTEIN"/>
    <property type="match status" value="1"/>
</dbReference>
<accession>A0ABQ7H099</accession>
<comment type="caution">
    <text evidence="1">The sequence shown here is derived from an EMBL/GenBank/DDBJ whole genome shotgun (WGS) entry which is preliminary data.</text>
</comment>